<reference evidence="1 2" key="1">
    <citation type="submission" date="2019-02" db="EMBL/GenBank/DDBJ databases">
        <title>Arundinibacter roseus gen. nov., sp. nov., a new member of the family Cytophagaceae.</title>
        <authorList>
            <person name="Szuroczki S."/>
            <person name="Khayer B."/>
            <person name="Sproer C."/>
            <person name="Toumi M."/>
            <person name="Szabo A."/>
            <person name="Felfoldi T."/>
            <person name="Schumann P."/>
            <person name="Toth E."/>
        </authorList>
    </citation>
    <scope>NUCLEOTIDE SEQUENCE [LARGE SCALE GENOMIC DNA]</scope>
    <source>
        <strain evidence="1 2">DMA-k-7a</strain>
    </source>
</reference>
<accession>A0A4R4K0U5</accession>
<organism evidence="1 2">
    <name type="scientific">Arundinibacter roseus</name>
    <dbReference type="NCBI Taxonomy" id="2070510"/>
    <lineage>
        <taxon>Bacteria</taxon>
        <taxon>Pseudomonadati</taxon>
        <taxon>Bacteroidota</taxon>
        <taxon>Cytophagia</taxon>
        <taxon>Cytophagales</taxon>
        <taxon>Spirosomataceae</taxon>
        <taxon>Arundinibacter</taxon>
    </lineage>
</organism>
<comment type="caution">
    <text evidence="1">The sequence shown here is derived from an EMBL/GenBank/DDBJ whole genome shotgun (WGS) entry which is preliminary data.</text>
</comment>
<name>A0A4R4K0U5_9BACT</name>
<dbReference type="AlphaFoldDB" id="A0A4R4K0U5"/>
<evidence type="ECO:0000313" key="2">
    <source>
        <dbReference type="Proteomes" id="UP000295706"/>
    </source>
</evidence>
<dbReference type="EMBL" id="SMJU01000016">
    <property type="protein sequence ID" value="TDB60850.1"/>
    <property type="molecule type" value="Genomic_DNA"/>
</dbReference>
<dbReference type="InterPro" id="IPR045767">
    <property type="entry name" value="DUF6134"/>
</dbReference>
<keyword evidence="2" id="KW-1185">Reference proteome</keyword>
<dbReference type="Proteomes" id="UP000295706">
    <property type="component" value="Unassembled WGS sequence"/>
</dbReference>
<sequence length="204" mass="23172">MIKSLFLLVVCLTVFQQSILAQAIIYDILLAGREVGELKITPAQLGASHESLRVEGAINTIFYDVVYIGENRFENGILKTSMSSQEVNGRLKEKTHTNKMENAYQVRFTDAKVANKDRPAILHPIHHTVTSLYYREPVHLKLIYSERFGKMCAVKKLTAHAYEVVMPDGKKTVFTYAEGKCREVRSQIVGIDLVFRIRSAYLPH</sequence>
<dbReference type="RefSeq" id="WP_132121286.1">
    <property type="nucleotide sequence ID" value="NZ_SMJU01000016.1"/>
</dbReference>
<dbReference type="OrthoDB" id="1121030at2"/>
<evidence type="ECO:0000313" key="1">
    <source>
        <dbReference type="EMBL" id="TDB60850.1"/>
    </source>
</evidence>
<gene>
    <name evidence="1" type="ORF">EZE20_20620</name>
</gene>
<proteinExistence type="predicted"/>
<evidence type="ECO:0008006" key="3">
    <source>
        <dbReference type="Google" id="ProtNLM"/>
    </source>
</evidence>
<dbReference type="Pfam" id="PF19630">
    <property type="entry name" value="DUF6134"/>
    <property type="match status" value="1"/>
</dbReference>
<protein>
    <recommendedName>
        <fullName evidence="3">DUF3108 domain-containing protein</fullName>
    </recommendedName>
</protein>